<evidence type="ECO:0000256" key="1">
    <source>
        <dbReference type="SAM" id="Phobius"/>
    </source>
</evidence>
<proteinExistence type="predicted"/>
<dbReference type="Gene3D" id="3.30.70.270">
    <property type="match status" value="1"/>
</dbReference>
<dbReference type="PROSITE" id="PS50887">
    <property type="entry name" value="GGDEF"/>
    <property type="match status" value="1"/>
</dbReference>
<dbReference type="SMART" id="SM00267">
    <property type="entry name" value="GGDEF"/>
    <property type="match status" value="1"/>
</dbReference>
<feature type="transmembrane region" description="Helical" evidence="1">
    <location>
        <begin position="121"/>
        <end position="139"/>
    </location>
</feature>
<feature type="transmembrane region" description="Helical" evidence="1">
    <location>
        <begin position="146"/>
        <end position="165"/>
    </location>
</feature>
<organism evidence="3">
    <name type="scientific">marine sediment metagenome</name>
    <dbReference type="NCBI Taxonomy" id="412755"/>
    <lineage>
        <taxon>unclassified sequences</taxon>
        <taxon>metagenomes</taxon>
        <taxon>ecological metagenomes</taxon>
    </lineage>
</organism>
<dbReference type="FunFam" id="3.30.70.270:FF:000001">
    <property type="entry name" value="Diguanylate cyclase domain protein"/>
    <property type="match status" value="1"/>
</dbReference>
<evidence type="ECO:0000313" key="3">
    <source>
        <dbReference type="EMBL" id="KKO12049.1"/>
    </source>
</evidence>
<dbReference type="PANTHER" id="PTHR45138">
    <property type="entry name" value="REGULATORY COMPONENTS OF SENSORY TRANSDUCTION SYSTEM"/>
    <property type="match status" value="1"/>
</dbReference>
<dbReference type="InterPro" id="IPR000160">
    <property type="entry name" value="GGDEF_dom"/>
</dbReference>
<feature type="transmembrane region" description="Helical" evidence="1">
    <location>
        <begin position="36"/>
        <end position="55"/>
    </location>
</feature>
<reference evidence="3" key="1">
    <citation type="journal article" date="2015" name="Nature">
        <title>Complex archaea that bridge the gap between prokaryotes and eukaryotes.</title>
        <authorList>
            <person name="Spang A."/>
            <person name="Saw J.H."/>
            <person name="Jorgensen S.L."/>
            <person name="Zaremba-Niedzwiedzka K."/>
            <person name="Martijn J."/>
            <person name="Lind A.E."/>
            <person name="van Eijk R."/>
            <person name="Schleper C."/>
            <person name="Guy L."/>
            <person name="Ettema T.J."/>
        </authorList>
    </citation>
    <scope>NUCLEOTIDE SEQUENCE</scope>
</reference>
<keyword evidence="1" id="KW-0472">Membrane</keyword>
<feature type="transmembrane region" description="Helical" evidence="1">
    <location>
        <begin position="67"/>
        <end position="88"/>
    </location>
</feature>
<sequence>MQKILQHILPFELPKGFPDEATYRLYKKWDEPARQVQISAITFLTALLYIIFSLLDKSWASDQVQVLMLRLNLFVTAPILLTISFLAYKKRFYTIVVPALALFPVFSMLSHAYIAGQLGNYFPFVTEGYLAVFWIFVVSGMTFRHALASASMASSILLVSGFYVMSDLDIYTMHVFWIFCSFSFGCLGALMFDRSRKAVFMSQQELHHLAVTDELTGAFNRNHLKSVLAQEMARDIRYDKTFGLLIIDIDHFKNINDTFGHAVGDDVLRKTAQILSASIRSNDTLVRWGGEEFVVIAIEVNETTLKHLCEKLRHKIEDDGFGAVDKVTVSIGATLFRKDDTRDALLSRADKALYQAKNKGRNITVSV</sequence>
<dbReference type="InterPro" id="IPR050469">
    <property type="entry name" value="Diguanylate_Cyclase"/>
</dbReference>
<dbReference type="Pfam" id="PF00990">
    <property type="entry name" value="GGDEF"/>
    <property type="match status" value="1"/>
</dbReference>
<feature type="transmembrane region" description="Helical" evidence="1">
    <location>
        <begin position="171"/>
        <end position="192"/>
    </location>
</feature>
<feature type="transmembrane region" description="Helical" evidence="1">
    <location>
        <begin position="95"/>
        <end position="115"/>
    </location>
</feature>
<evidence type="ECO:0000259" key="2">
    <source>
        <dbReference type="PROSITE" id="PS50887"/>
    </source>
</evidence>
<accession>A0A0F9Z4B4</accession>
<dbReference type="SUPFAM" id="SSF55073">
    <property type="entry name" value="Nucleotide cyclase"/>
    <property type="match status" value="1"/>
</dbReference>
<protein>
    <recommendedName>
        <fullName evidence="2">GGDEF domain-containing protein</fullName>
    </recommendedName>
</protein>
<dbReference type="CDD" id="cd01949">
    <property type="entry name" value="GGDEF"/>
    <property type="match status" value="1"/>
</dbReference>
<name>A0A0F9Z4B4_9ZZZZ</name>
<dbReference type="NCBIfam" id="TIGR00254">
    <property type="entry name" value="GGDEF"/>
    <property type="match status" value="1"/>
</dbReference>
<feature type="domain" description="GGDEF" evidence="2">
    <location>
        <begin position="240"/>
        <end position="367"/>
    </location>
</feature>
<dbReference type="InterPro" id="IPR029787">
    <property type="entry name" value="Nucleotide_cyclase"/>
</dbReference>
<comment type="caution">
    <text evidence="3">The sequence shown here is derived from an EMBL/GenBank/DDBJ whole genome shotgun (WGS) entry which is preliminary data.</text>
</comment>
<dbReference type="AlphaFoldDB" id="A0A0F9Z4B4"/>
<dbReference type="GO" id="GO:0052621">
    <property type="term" value="F:diguanylate cyclase activity"/>
    <property type="evidence" value="ECO:0007669"/>
    <property type="project" value="TreeGrafter"/>
</dbReference>
<gene>
    <name evidence="3" type="ORF">LCGC14_0000570</name>
</gene>
<keyword evidence="1" id="KW-0812">Transmembrane</keyword>
<dbReference type="PANTHER" id="PTHR45138:SF9">
    <property type="entry name" value="DIGUANYLATE CYCLASE DGCM-RELATED"/>
    <property type="match status" value="1"/>
</dbReference>
<dbReference type="EMBL" id="LAZR01000001">
    <property type="protein sequence ID" value="KKO12049.1"/>
    <property type="molecule type" value="Genomic_DNA"/>
</dbReference>
<dbReference type="InterPro" id="IPR043128">
    <property type="entry name" value="Rev_trsase/Diguanyl_cyclase"/>
</dbReference>
<keyword evidence="1" id="KW-1133">Transmembrane helix</keyword>